<protein>
    <submittedName>
        <fullName evidence="1">Jg2911 protein</fullName>
    </submittedName>
</protein>
<dbReference type="Proteomes" id="UP000838756">
    <property type="component" value="Unassembled WGS sequence"/>
</dbReference>
<organism evidence="1 2">
    <name type="scientific">Pararge aegeria aegeria</name>
    <dbReference type="NCBI Taxonomy" id="348720"/>
    <lineage>
        <taxon>Eukaryota</taxon>
        <taxon>Metazoa</taxon>
        <taxon>Ecdysozoa</taxon>
        <taxon>Arthropoda</taxon>
        <taxon>Hexapoda</taxon>
        <taxon>Insecta</taxon>
        <taxon>Pterygota</taxon>
        <taxon>Neoptera</taxon>
        <taxon>Endopterygota</taxon>
        <taxon>Lepidoptera</taxon>
        <taxon>Glossata</taxon>
        <taxon>Ditrysia</taxon>
        <taxon>Papilionoidea</taxon>
        <taxon>Nymphalidae</taxon>
        <taxon>Satyrinae</taxon>
        <taxon>Satyrini</taxon>
        <taxon>Parargina</taxon>
        <taxon>Pararge</taxon>
    </lineage>
</organism>
<keyword evidence="2" id="KW-1185">Reference proteome</keyword>
<reference evidence="1" key="1">
    <citation type="submission" date="2022-03" db="EMBL/GenBank/DDBJ databases">
        <authorList>
            <person name="Lindestad O."/>
        </authorList>
    </citation>
    <scope>NUCLEOTIDE SEQUENCE</scope>
</reference>
<sequence>MVYYVHCYMTKEAPEGVRNVKQIQRTAEATNICEHCKINLNETKAAEIYKNLTSSKKGMKRKKVHGFD</sequence>
<evidence type="ECO:0000313" key="2">
    <source>
        <dbReference type="Proteomes" id="UP000838756"/>
    </source>
</evidence>
<evidence type="ECO:0000313" key="1">
    <source>
        <dbReference type="EMBL" id="CAH2267178.1"/>
    </source>
</evidence>
<gene>
    <name evidence="1" type="primary">jg2911</name>
    <name evidence="1" type="ORF">PAEG_LOCUS25747</name>
</gene>
<dbReference type="AlphaFoldDB" id="A0A8S4SEN4"/>
<dbReference type="EMBL" id="CAKXAJ010026348">
    <property type="protein sequence ID" value="CAH2267178.1"/>
    <property type="molecule type" value="Genomic_DNA"/>
</dbReference>
<name>A0A8S4SEN4_9NEOP</name>
<comment type="caution">
    <text evidence="1">The sequence shown here is derived from an EMBL/GenBank/DDBJ whole genome shotgun (WGS) entry which is preliminary data.</text>
</comment>
<proteinExistence type="predicted"/>
<accession>A0A8S4SEN4</accession>